<feature type="compositionally biased region" description="Low complexity" evidence="1">
    <location>
        <begin position="178"/>
        <end position="189"/>
    </location>
</feature>
<organism evidence="2 3">
    <name type="scientific">Streptomyces glaucus</name>
    <dbReference type="NCBI Taxonomy" id="284029"/>
    <lineage>
        <taxon>Bacteria</taxon>
        <taxon>Bacillati</taxon>
        <taxon>Actinomycetota</taxon>
        <taxon>Actinomycetes</taxon>
        <taxon>Kitasatosporales</taxon>
        <taxon>Streptomycetaceae</taxon>
        <taxon>Streptomyces</taxon>
    </lineage>
</organism>
<protein>
    <submittedName>
        <fullName evidence="2">Uncharacterized protein</fullName>
    </submittedName>
</protein>
<feature type="region of interest" description="Disordered" evidence="1">
    <location>
        <begin position="94"/>
        <end position="127"/>
    </location>
</feature>
<evidence type="ECO:0000313" key="2">
    <source>
        <dbReference type="EMBL" id="GAA2433387.1"/>
    </source>
</evidence>
<dbReference type="Proteomes" id="UP001500460">
    <property type="component" value="Unassembled WGS sequence"/>
</dbReference>
<feature type="compositionally biased region" description="Basic and acidic residues" evidence="1">
    <location>
        <begin position="114"/>
        <end position="124"/>
    </location>
</feature>
<proteinExistence type="predicted"/>
<evidence type="ECO:0000256" key="1">
    <source>
        <dbReference type="SAM" id="MobiDB-lite"/>
    </source>
</evidence>
<comment type="caution">
    <text evidence="2">The sequence shown here is derived from an EMBL/GenBank/DDBJ whole genome shotgun (WGS) entry which is preliminary data.</text>
</comment>
<gene>
    <name evidence="2" type="ORF">GCM10010421_22990</name>
</gene>
<feature type="region of interest" description="Disordered" evidence="1">
    <location>
        <begin position="168"/>
        <end position="241"/>
    </location>
</feature>
<dbReference type="EMBL" id="BAAATK010000011">
    <property type="protein sequence ID" value="GAA2433387.1"/>
    <property type="molecule type" value="Genomic_DNA"/>
</dbReference>
<sequence>MFTKVGGEPKHLRRAVDADGNVLDILVRSRRDKTAARWPSPPRPAPGRATWHCSAPARHLEAASDTWLTEPRVAVVAEGRPLADRAKVSLAGEPVATGPVAGGQERASWAGGGLEDRPGREGPAGRDSLMILAPVGFGQAIAFVPRSVPPRTRTGGIACCACGAGLLPGSRSRRGTGPALPSRRPARPAGVGGPGDGGRPARQPADRGTGGCRARRRPGGRRWGPRGRAKGVPDGRAPAGR</sequence>
<name>A0ABN3JLQ9_9ACTN</name>
<reference evidence="2 3" key="1">
    <citation type="journal article" date="2019" name="Int. J. Syst. Evol. Microbiol.">
        <title>The Global Catalogue of Microorganisms (GCM) 10K type strain sequencing project: providing services to taxonomists for standard genome sequencing and annotation.</title>
        <authorList>
            <consortium name="The Broad Institute Genomics Platform"/>
            <consortium name="The Broad Institute Genome Sequencing Center for Infectious Disease"/>
            <person name="Wu L."/>
            <person name="Ma J."/>
        </authorList>
    </citation>
    <scope>NUCLEOTIDE SEQUENCE [LARGE SCALE GENOMIC DNA]</scope>
    <source>
        <strain evidence="2 3">JCM 6922</strain>
    </source>
</reference>
<feature type="compositionally biased region" description="Basic residues" evidence="1">
    <location>
        <begin position="213"/>
        <end position="229"/>
    </location>
</feature>
<evidence type="ECO:0000313" key="3">
    <source>
        <dbReference type="Proteomes" id="UP001500460"/>
    </source>
</evidence>
<feature type="region of interest" description="Disordered" evidence="1">
    <location>
        <begin position="31"/>
        <end position="50"/>
    </location>
</feature>
<accession>A0ABN3JLQ9</accession>
<keyword evidence="3" id="KW-1185">Reference proteome</keyword>